<dbReference type="InterPro" id="IPR002104">
    <property type="entry name" value="Integrase_catalytic"/>
</dbReference>
<protein>
    <submittedName>
        <fullName evidence="6">Site-specific integrase</fullName>
    </submittedName>
</protein>
<comment type="similarity">
    <text evidence="1">Belongs to the 'phage' integrase family.</text>
</comment>
<name>A0ABX0PCE6_9BURK</name>
<evidence type="ECO:0000259" key="5">
    <source>
        <dbReference type="PROSITE" id="PS51898"/>
    </source>
</evidence>
<dbReference type="SUPFAM" id="SSF56349">
    <property type="entry name" value="DNA breaking-rejoining enzymes"/>
    <property type="match status" value="1"/>
</dbReference>
<dbReference type="Proteomes" id="UP000716322">
    <property type="component" value="Unassembled WGS sequence"/>
</dbReference>
<dbReference type="InterPro" id="IPR011010">
    <property type="entry name" value="DNA_brk_join_enz"/>
</dbReference>
<keyword evidence="3" id="KW-0238">DNA-binding</keyword>
<accession>A0ABX0PCE6</accession>
<dbReference type="InterPro" id="IPR010998">
    <property type="entry name" value="Integrase_recombinase_N"/>
</dbReference>
<organism evidence="6 7">
    <name type="scientific">Telluria antibiotica</name>
    <dbReference type="NCBI Taxonomy" id="2717319"/>
    <lineage>
        <taxon>Bacteria</taxon>
        <taxon>Pseudomonadati</taxon>
        <taxon>Pseudomonadota</taxon>
        <taxon>Betaproteobacteria</taxon>
        <taxon>Burkholderiales</taxon>
        <taxon>Oxalobacteraceae</taxon>
        <taxon>Telluria group</taxon>
        <taxon>Telluria</taxon>
    </lineage>
</organism>
<evidence type="ECO:0000256" key="4">
    <source>
        <dbReference type="ARBA" id="ARBA00023172"/>
    </source>
</evidence>
<dbReference type="InterPro" id="IPR050090">
    <property type="entry name" value="Tyrosine_recombinase_XerCD"/>
</dbReference>
<evidence type="ECO:0000256" key="1">
    <source>
        <dbReference type="ARBA" id="ARBA00008857"/>
    </source>
</evidence>
<evidence type="ECO:0000313" key="6">
    <source>
        <dbReference type="EMBL" id="NIA54762.1"/>
    </source>
</evidence>
<dbReference type="PROSITE" id="PS51898">
    <property type="entry name" value="TYR_RECOMBINASE"/>
    <property type="match status" value="1"/>
</dbReference>
<proteinExistence type="inferred from homology"/>
<dbReference type="RefSeq" id="WP_166859721.1">
    <property type="nucleotide sequence ID" value="NZ_JAAQOM010000008.1"/>
</dbReference>
<dbReference type="InterPro" id="IPR013762">
    <property type="entry name" value="Integrase-like_cat_sf"/>
</dbReference>
<dbReference type="Gene3D" id="1.10.150.130">
    <property type="match status" value="1"/>
</dbReference>
<feature type="domain" description="Tyr recombinase" evidence="5">
    <location>
        <begin position="166"/>
        <end position="372"/>
    </location>
</feature>
<evidence type="ECO:0000256" key="2">
    <source>
        <dbReference type="ARBA" id="ARBA00022908"/>
    </source>
</evidence>
<dbReference type="EMBL" id="JAAQOM010000008">
    <property type="protein sequence ID" value="NIA54762.1"/>
    <property type="molecule type" value="Genomic_DNA"/>
</dbReference>
<dbReference type="PANTHER" id="PTHR30349">
    <property type="entry name" value="PHAGE INTEGRASE-RELATED"/>
    <property type="match status" value="1"/>
</dbReference>
<sequence>MRLVLANEKLVVSGRTYEGFPLLLDDKSDAIQPAQRFLWELLLSPGKRNSKDTWAAYGRSLYDYFAFLSANNLDWTANPALGSAGPLVKYRDWSRGELELSPRTVNQRMRIVVRFYVWALETRLIETLPFDKSTIRLNPDPGFASHLNSGDVLTQTPDVLLREPGLSIPFITKEQAKDCLQNISNYTHQLIFQLMLRTGLRQVECRTFPEKYVFDPTRRKDLSIGQKIRISLNPRDMRIKFNKPRDIDIPYDLMEDLFWYASRHRQKRENNVSDDSKFATLFLTETGRPYGKTAFTDIFSRLTSRVNYKVRPHMLRHTYATYLLWSLRKSKDFKGEPLLYVRDRLGHSSVKTTAKYLHLINNLEGHLILQHEDELDKLFSSED</sequence>
<reference evidence="6 7" key="1">
    <citation type="submission" date="2020-03" db="EMBL/GenBank/DDBJ databases">
        <title>Genome sequence of strain Massilia sp. TW-1.</title>
        <authorList>
            <person name="Chaudhary D.K."/>
        </authorList>
    </citation>
    <scope>NUCLEOTIDE SEQUENCE [LARGE SCALE GENOMIC DNA]</scope>
    <source>
        <strain evidence="6 7">TW-1</strain>
    </source>
</reference>
<dbReference type="PANTHER" id="PTHR30349:SF64">
    <property type="entry name" value="PROPHAGE INTEGRASE INTD-RELATED"/>
    <property type="match status" value="1"/>
</dbReference>
<dbReference type="CDD" id="cd00397">
    <property type="entry name" value="DNA_BRE_C"/>
    <property type="match status" value="1"/>
</dbReference>
<keyword evidence="2" id="KW-0229">DNA integration</keyword>
<gene>
    <name evidence="6" type="ORF">HAV22_14075</name>
</gene>
<comment type="caution">
    <text evidence="6">The sequence shown here is derived from an EMBL/GenBank/DDBJ whole genome shotgun (WGS) entry which is preliminary data.</text>
</comment>
<dbReference type="Pfam" id="PF00589">
    <property type="entry name" value="Phage_integrase"/>
    <property type="match status" value="1"/>
</dbReference>
<evidence type="ECO:0000256" key="3">
    <source>
        <dbReference type="ARBA" id="ARBA00023125"/>
    </source>
</evidence>
<dbReference type="Gene3D" id="1.10.443.10">
    <property type="entry name" value="Intergrase catalytic core"/>
    <property type="match status" value="1"/>
</dbReference>
<evidence type="ECO:0000313" key="7">
    <source>
        <dbReference type="Proteomes" id="UP000716322"/>
    </source>
</evidence>
<keyword evidence="4" id="KW-0233">DNA recombination</keyword>
<keyword evidence="7" id="KW-1185">Reference proteome</keyword>